<evidence type="ECO:0000313" key="5">
    <source>
        <dbReference type="Proteomes" id="UP001254257"/>
    </source>
</evidence>
<dbReference type="CDD" id="cd08946">
    <property type="entry name" value="SDR_e"/>
    <property type="match status" value="1"/>
</dbReference>
<sequence length="302" mass="31598">MQILVTGGTGFIGAWIVRSLLAAGHKVRIFDIKDDSRLVRALAGEAAAGIDWRMGDIRDGEAVHTAAKGCDTIVHLAAILTPACREQPVLGAEVIVIGTLNVFEAARRHCIAKVVYASSAGVFGPEDGARPLPITHYGAFKLAAEGSARAYWHDHGIASVGFRPFVVYGPGRELGLTAGPSLAAEAAATGEAYEFIYTGQSDLLYVEDLAAAFEAAVARDIAGAHAFNLVGEVATVDEVIAEIRRQVPDARLSAAGPSLPTAPELAPDTTLPSVLGPLPRTGLVEGLARTIAFYRKAAPALR</sequence>
<keyword evidence="5" id="KW-1185">Reference proteome</keyword>
<comment type="pathway">
    <text evidence="1">Bacterial outer membrane biogenesis; LPS O-antigen biosynthesis.</text>
</comment>
<evidence type="ECO:0000259" key="3">
    <source>
        <dbReference type="Pfam" id="PF01370"/>
    </source>
</evidence>
<evidence type="ECO:0000256" key="2">
    <source>
        <dbReference type="ARBA" id="ARBA00007637"/>
    </source>
</evidence>
<dbReference type="Pfam" id="PF01370">
    <property type="entry name" value="Epimerase"/>
    <property type="match status" value="1"/>
</dbReference>
<protein>
    <submittedName>
        <fullName evidence="4">NAD(P)-dependent oxidoreductase</fullName>
    </submittedName>
</protein>
<dbReference type="SUPFAM" id="SSF51735">
    <property type="entry name" value="NAD(P)-binding Rossmann-fold domains"/>
    <property type="match status" value="1"/>
</dbReference>
<organism evidence="4 5">
    <name type="scientific">Bosea rubneri</name>
    <dbReference type="NCBI Taxonomy" id="3075434"/>
    <lineage>
        <taxon>Bacteria</taxon>
        <taxon>Pseudomonadati</taxon>
        <taxon>Pseudomonadota</taxon>
        <taxon>Alphaproteobacteria</taxon>
        <taxon>Hyphomicrobiales</taxon>
        <taxon>Boseaceae</taxon>
        <taxon>Bosea</taxon>
    </lineage>
</organism>
<name>A0ABU3S0G1_9HYPH</name>
<accession>A0ABU3S0G1</accession>
<gene>
    <name evidence="4" type="ORF">RKE40_00175</name>
</gene>
<dbReference type="Gene3D" id="3.40.50.720">
    <property type="entry name" value="NAD(P)-binding Rossmann-like Domain"/>
    <property type="match status" value="1"/>
</dbReference>
<evidence type="ECO:0000313" key="4">
    <source>
        <dbReference type="EMBL" id="MDU0338272.1"/>
    </source>
</evidence>
<dbReference type="EMBL" id="JAWDID010000001">
    <property type="protein sequence ID" value="MDU0338272.1"/>
    <property type="molecule type" value="Genomic_DNA"/>
</dbReference>
<reference evidence="4 5" key="1">
    <citation type="submission" date="2023-09" db="EMBL/GenBank/DDBJ databases">
        <title>Whole genome shotgun sequencing (WGS) of Bosea sp. ZW T0_25, isolated from stored onions (Allium cepa).</title>
        <authorList>
            <person name="Stoll D.A."/>
            <person name="Huch M."/>
        </authorList>
    </citation>
    <scope>NUCLEOTIDE SEQUENCE [LARGE SCALE GENOMIC DNA]</scope>
    <source>
        <strain evidence="4 5">ZW T0_25</strain>
    </source>
</reference>
<evidence type="ECO:0000256" key="1">
    <source>
        <dbReference type="ARBA" id="ARBA00005125"/>
    </source>
</evidence>
<dbReference type="PANTHER" id="PTHR43000">
    <property type="entry name" value="DTDP-D-GLUCOSE 4,6-DEHYDRATASE-RELATED"/>
    <property type="match status" value="1"/>
</dbReference>
<dbReference type="RefSeq" id="WP_316016229.1">
    <property type="nucleotide sequence ID" value="NZ_JAWDID010000001.1"/>
</dbReference>
<dbReference type="Proteomes" id="UP001254257">
    <property type="component" value="Unassembled WGS sequence"/>
</dbReference>
<comment type="similarity">
    <text evidence="2">Belongs to the NAD(P)-dependent epimerase/dehydratase family.</text>
</comment>
<dbReference type="InterPro" id="IPR036291">
    <property type="entry name" value="NAD(P)-bd_dom_sf"/>
</dbReference>
<proteinExistence type="inferred from homology"/>
<comment type="caution">
    <text evidence="4">The sequence shown here is derived from an EMBL/GenBank/DDBJ whole genome shotgun (WGS) entry which is preliminary data.</text>
</comment>
<feature type="domain" description="NAD-dependent epimerase/dehydratase" evidence="3">
    <location>
        <begin position="3"/>
        <end position="228"/>
    </location>
</feature>
<dbReference type="InterPro" id="IPR001509">
    <property type="entry name" value="Epimerase_deHydtase"/>
</dbReference>